<feature type="region of interest" description="Disordered" evidence="1">
    <location>
        <begin position="213"/>
        <end position="244"/>
    </location>
</feature>
<comment type="caution">
    <text evidence="2">The sequence shown here is derived from an EMBL/GenBank/DDBJ whole genome shotgun (WGS) entry which is preliminary data.</text>
</comment>
<evidence type="ECO:0000256" key="1">
    <source>
        <dbReference type="SAM" id="MobiDB-lite"/>
    </source>
</evidence>
<dbReference type="InterPro" id="IPR039327">
    <property type="entry name" value="CON7-like"/>
</dbReference>
<dbReference type="AlphaFoldDB" id="A0A178ZTG6"/>
<feature type="compositionally biased region" description="Acidic residues" evidence="1">
    <location>
        <begin position="551"/>
        <end position="561"/>
    </location>
</feature>
<dbReference type="RefSeq" id="XP_018695672.1">
    <property type="nucleotide sequence ID" value="XM_018836022.1"/>
</dbReference>
<name>A0A178ZTG6_9EURO</name>
<evidence type="ECO:0000313" key="3">
    <source>
        <dbReference type="Proteomes" id="UP000078343"/>
    </source>
</evidence>
<dbReference type="PANTHER" id="PTHR36167:SF4">
    <property type="entry name" value="FUNGAL N-TERMINAL DOMAIN-CONTAINING PROTEIN"/>
    <property type="match status" value="1"/>
</dbReference>
<dbReference type="PANTHER" id="PTHR36167">
    <property type="entry name" value="C2H2 FINGER DOMAIN TRANSCRIPTION FACTOR (EUROFUNG)-RELATED"/>
    <property type="match status" value="1"/>
</dbReference>
<accession>A0A178ZTG6</accession>
<feature type="compositionally biased region" description="Basic and acidic residues" evidence="1">
    <location>
        <begin position="584"/>
        <end position="599"/>
    </location>
</feature>
<dbReference type="EMBL" id="LVYI01000003">
    <property type="protein sequence ID" value="OAP62305.1"/>
    <property type="molecule type" value="Genomic_DNA"/>
</dbReference>
<dbReference type="STRING" id="1367422.A0A178ZTG6"/>
<sequence>MAELGLIGTIIGIAGAGVKLSITLYSFSETVTAAPAEIKNIARDVSLTAAVLEELGANLKQDDQARLYSGTAVQTAQEVVTEREGVFREIDAMVARAVESAASKKGLVKKGGKLALSALERLRWPFLQPKMEILRGNLERLKSTLVLMLNVLTYARDLRAEKKATCKDVDENNNDGYQRMLLENLLRANEEATKNYQHLLKTIGAEEDDAVVRGQAPTEHSDPERVQTATDQEMPSSAGGPFLALARHTPSDEKVAGSSSEALPPQESEILELTMRKCLKHIESALLQFERPDYVASHGSRVRVNIKLEKEINDSRHTPRVLTPWVVLSIVGENHSWPEHDTPSNLGSDDLDMYASVAAVAIESIGVEDFLTSEQRRPFRHRNEIRVKDPVLLSPSRFNRVSHRAETLPAFENETETLGSSAGGQRWSSRKPWYSSVLESLPSPAAAMGTIQETVKNSGLFFGVEEESENPDTVLEYDKAEFGDAGASQPLGLSSPKFVRSPTFDDILKPPSTKGRSTRPLPVTSPEAGSDINLESTDDSEIRPTIPEAAAEGEPEREDLPDALAMVAKKEEASKEAANSAVEDTVRDEKSAEQEKPDAIDQLLKQWTTLYDNQ</sequence>
<gene>
    <name evidence="2" type="ORF">AYL99_04508</name>
</gene>
<feature type="region of interest" description="Disordered" evidence="1">
    <location>
        <begin position="484"/>
        <end position="599"/>
    </location>
</feature>
<dbReference type="Proteomes" id="UP000078343">
    <property type="component" value="Unassembled WGS sequence"/>
</dbReference>
<evidence type="ECO:0000313" key="2">
    <source>
        <dbReference type="EMBL" id="OAP62305.1"/>
    </source>
</evidence>
<dbReference type="OrthoDB" id="5431013at2759"/>
<dbReference type="GO" id="GO:0006355">
    <property type="term" value="P:regulation of DNA-templated transcription"/>
    <property type="evidence" value="ECO:0007669"/>
    <property type="project" value="InterPro"/>
</dbReference>
<protein>
    <recommendedName>
        <fullName evidence="4">Fungal N-terminal domain-containing protein</fullName>
    </recommendedName>
</protein>
<dbReference type="GeneID" id="30008677"/>
<reference evidence="2 3" key="1">
    <citation type="submission" date="2016-04" db="EMBL/GenBank/DDBJ databases">
        <title>Draft genome of Fonsecaea erecta CBS 125763.</title>
        <authorList>
            <person name="Weiss V.A."/>
            <person name="Vicente V.A."/>
            <person name="Raittz R.T."/>
            <person name="Moreno L.F."/>
            <person name="De Souza E.M."/>
            <person name="Pedrosa F.O."/>
            <person name="Steffens M.B."/>
            <person name="Faoro H."/>
            <person name="Tadra-Sfeir M.Z."/>
            <person name="Najafzadeh M.J."/>
            <person name="Felipe M.S."/>
            <person name="Teixeira M."/>
            <person name="Sun J."/>
            <person name="Xi L."/>
            <person name="Gomes R."/>
            <person name="De Azevedo C.M."/>
            <person name="Salgado C.G."/>
            <person name="Da Silva M.B."/>
            <person name="Nascimento M.F."/>
            <person name="Queiroz-Telles F."/>
            <person name="Attili D.S."/>
            <person name="Gorbushina A."/>
        </authorList>
    </citation>
    <scope>NUCLEOTIDE SEQUENCE [LARGE SCALE GENOMIC DNA]</scope>
    <source>
        <strain evidence="2 3">CBS 125763</strain>
    </source>
</reference>
<proteinExistence type="predicted"/>
<keyword evidence="3" id="KW-1185">Reference proteome</keyword>
<organism evidence="2 3">
    <name type="scientific">Fonsecaea erecta</name>
    <dbReference type="NCBI Taxonomy" id="1367422"/>
    <lineage>
        <taxon>Eukaryota</taxon>
        <taxon>Fungi</taxon>
        <taxon>Dikarya</taxon>
        <taxon>Ascomycota</taxon>
        <taxon>Pezizomycotina</taxon>
        <taxon>Eurotiomycetes</taxon>
        <taxon>Chaetothyriomycetidae</taxon>
        <taxon>Chaetothyriales</taxon>
        <taxon>Herpotrichiellaceae</taxon>
        <taxon>Fonsecaea</taxon>
    </lineage>
</organism>
<evidence type="ECO:0008006" key="4">
    <source>
        <dbReference type="Google" id="ProtNLM"/>
    </source>
</evidence>